<dbReference type="Ensembl" id="ENSSFOT00015053253.1">
    <property type="protein sequence ID" value="ENSSFOP00015045332.1"/>
    <property type="gene ID" value="ENSSFOG00015026275.1"/>
</dbReference>
<proteinExistence type="inferred from homology"/>
<keyword evidence="3" id="KW-0964">Secreted</keyword>
<evidence type="ECO:0000313" key="6">
    <source>
        <dbReference type="Ensembl" id="ENSSFOP00015045332.1"/>
    </source>
</evidence>
<dbReference type="PANTHER" id="PTHR10500">
    <property type="entry name" value="BETA-MICROSEMINOPROTEIN"/>
    <property type="match status" value="1"/>
</dbReference>
<dbReference type="OrthoDB" id="6076852at2759"/>
<dbReference type="Pfam" id="PF05825">
    <property type="entry name" value="PSP94"/>
    <property type="match status" value="1"/>
</dbReference>
<gene>
    <name evidence="6" type="primary">LOC108942657</name>
</gene>
<evidence type="ECO:0000256" key="1">
    <source>
        <dbReference type="ARBA" id="ARBA00004613"/>
    </source>
</evidence>
<reference evidence="6 7" key="1">
    <citation type="submission" date="2019-04" db="EMBL/GenBank/DDBJ databases">
        <authorList>
            <consortium name="Wellcome Sanger Institute Data Sharing"/>
        </authorList>
    </citation>
    <scope>NUCLEOTIDE SEQUENCE [LARGE SCALE GENOMIC DNA]</scope>
</reference>
<dbReference type="InterPro" id="IPR008735">
    <property type="entry name" value="PSP94"/>
</dbReference>
<evidence type="ECO:0008006" key="8">
    <source>
        <dbReference type="Google" id="ProtNLM"/>
    </source>
</evidence>
<keyword evidence="7" id="KW-1185">Reference proteome</keyword>
<reference evidence="6" key="2">
    <citation type="submission" date="2025-08" db="UniProtKB">
        <authorList>
            <consortium name="Ensembl"/>
        </authorList>
    </citation>
    <scope>IDENTIFICATION</scope>
</reference>
<dbReference type="Gene3D" id="2.60.40.1900">
    <property type="entry name" value="Beta-microseminoprotein (PSP94) domain"/>
    <property type="match status" value="1"/>
</dbReference>
<protein>
    <recommendedName>
        <fullName evidence="8">Beta-microseminoprotein-like</fullName>
    </recommendedName>
</protein>
<name>A0A8C9T184_SCLFO</name>
<organism evidence="6 7">
    <name type="scientific">Scleropages formosus</name>
    <name type="common">Asian bonytongue</name>
    <name type="synonym">Osteoglossum formosum</name>
    <dbReference type="NCBI Taxonomy" id="113540"/>
    <lineage>
        <taxon>Eukaryota</taxon>
        <taxon>Metazoa</taxon>
        <taxon>Chordata</taxon>
        <taxon>Craniata</taxon>
        <taxon>Vertebrata</taxon>
        <taxon>Euteleostomi</taxon>
        <taxon>Actinopterygii</taxon>
        <taxon>Neopterygii</taxon>
        <taxon>Teleostei</taxon>
        <taxon>Osteoglossocephala</taxon>
        <taxon>Osteoglossomorpha</taxon>
        <taxon>Osteoglossiformes</taxon>
        <taxon>Osteoglossidae</taxon>
        <taxon>Scleropages</taxon>
    </lineage>
</organism>
<comment type="similarity">
    <text evidence="2">Belongs to the beta-microseminoprotein family.</text>
</comment>
<evidence type="ECO:0000256" key="5">
    <source>
        <dbReference type="SAM" id="SignalP"/>
    </source>
</evidence>
<feature type="signal peptide" evidence="5">
    <location>
        <begin position="1"/>
        <end position="28"/>
    </location>
</feature>
<dbReference type="AlphaFoldDB" id="A0A8C9T184"/>
<dbReference type="Proteomes" id="UP000694397">
    <property type="component" value="Chromosome 8"/>
</dbReference>
<evidence type="ECO:0000313" key="7">
    <source>
        <dbReference type="Proteomes" id="UP000694397"/>
    </source>
</evidence>
<evidence type="ECO:0000256" key="4">
    <source>
        <dbReference type="ARBA" id="ARBA00023157"/>
    </source>
</evidence>
<dbReference type="GeneTree" id="ENSGT00940000154371"/>
<evidence type="ECO:0000256" key="3">
    <source>
        <dbReference type="ARBA" id="ARBA00022525"/>
    </source>
</evidence>
<keyword evidence="5" id="KW-0732">Signal</keyword>
<dbReference type="PANTHER" id="PTHR10500:SF7">
    <property type="entry name" value="BETA-MICROSEMINOPROTEIN"/>
    <property type="match status" value="1"/>
</dbReference>
<sequence length="118" mass="12824">MCVSLSCSQAPVFRIALALLALAVACSAQCFLQPLEVKDPKKPPEGCLDSEGKMHKFGSQWVTPNCLDCSCSTEAMSCCTMIPTVVSMPPRCKMLVNEKSCTYKMVMKANLNLPCVLK</sequence>
<keyword evidence="4" id="KW-1015">Disulfide bond</keyword>
<accession>A0A8C9T184</accession>
<evidence type="ECO:0000256" key="2">
    <source>
        <dbReference type="ARBA" id="ARBA00010352"/>
    </source>
</evidence>
<reference evidence="6" key="3">
    <citation type="submission" date="2025-09" db="UniProtKB">
        <authorList>
            <consortium name="Ensembl"/>
        </authorList>
    </citation>
    <scope>IDENTIFICATION</scope>
</reference>
<feature type="chain" id="PRO_5034481731" description="Beta-microseminoprotein-like" evidence="5">
    <location>
        <begin position="29"/>
        <end position="118"/>
    </location>
</feature>
<comment type="subcellular location">
    <subcellularLocation>
        <location evidence="1">Secreted</location>
    </subcellularLocation>
</comment>
<dbReference type="GO" id="GO:0005576">
    <property type="term" value="C:extracellular region"/>
    <property type="evidence" value="ECO:0007669"/>
    <property type="project" value="UniProtKB-SubCell"/>
</dbReference>